<sequence length="819" mass="92913">MSMNGVLMTEQSNTYHYRAYLETLLNYNREEGTTKLAPQGWVNQLNVAEEIGATAANSDVPVAAGWSGNADLRTLTSKLLSEHWHTFIVRPHLPPLKTGKLLVPNVQLDFELFLNPKTIYLMGSPNKGTLNTKKIPAIHNDDIKVTLLMRKVTLNASVYVRLQKERQLKKQIASYPVVRSEIRTFSFDGRTTQWEQDNIFVGRFPDRVIVGLLHSDAFNGDLERYPFAFQKFGVTQVRQTLNGEEYPYRTLQLTGDQAYEDLLGYDRFLQAMGVYSEDKIPMLLPGDWGQGKNCTLFMFNNVPSGKADNPQYRNPRQSGNTRLVIDFAAAVGHNVTILVWSEGHRSLSTSPSTVGIMIRQPSSVIIAGPSGSGKTDLVEQWLRYLNVFQVKPRKIVYAYDRWQPRFERMQKKDGIQFYRGLPDPRHLTQWFGRTRGGVLVLDDLMEEGGQDKRVLDLFTKDSHHRNITVLYLTQDLFPPGKFSKTINRNAHYIVAFKNPRDQTGIRTILLQAFPDRWRQVLRLFKRITARPFGYLMLDVHPASDDRYRLWSHLTPREGKAQVHTLRADVPAVRQRTATRTRQEGGRPSVRRTCTMEPEMVSTTVNNAPAFLQLRDQYKQELVEDTRLTKAADLAAKQHVLLTSDAPDAWKRPQLKAVSRQLRHWTKKVRQPFGAPAGGVTAAGATTPGDDDFEAGPMQAWFTQLVKATQGIKQGSTPGGPRKPPVPPKPRFTPSAKKKLKFTTPLSSEELAHELPFSEKIGVEPWDTPKERVDTIKRKALRDIRKKTTDSAKKKAAGIAKKKAAGWAKKALDWKSWKTP</sequence>
<protein>
    <recommendedName>
        <fullName evidence="4">AAA+ ATPase domain-containing protein</fullName>
    </recommendedName>
</protein>
<gene>
    <name evidence="2" type="ORF">PLOB_00029966</name>
</gene>
<keyword evidence="3" id="KW-1185">Reference proteome</keyword>
<comment type="caution">
    <text evidence="2">The sequence shown here is derived from an EMBL/GenBank/DDBJ whole genome shotgun (WGS) entry which is preliminary data.</text>
</comment>
<name>A0ABN8NYN4_9CNID</name>
<reference evidence="2 3" key="1">
    <citation type="submission" date="2022-05" db="EMBL/GenBank/DDBJ databases">
        <authorList>
            <consortium name="Genoscope - CEA"/>
            <person name="William W."/>
        </authorList>
    </citation>
    <scope>NUCLEOTIDE SEQUENCE [LARGE SCALE GENOMIC DNA]</scope>
</reference>
<evidence type="ECO:0008006" key="4">
    <source>
        <dbReference type="Google" id="ProtNLM"/>
    </source>
</evidence>
<dbReference type="InterPro" id="IPR027417">
    <property type="entry name" value="P-loop_NTPase"/>
</dbReference>
<feature type="region of interest" description="Disordered" evidence="1">
    <location>
        <begin position="672"/>
        <end position="692"/>
    </location>
</feature>
<feature type="compositionally biased region" description="Low complexity" evidence="1">
    <location>
        <begin position="672"/>
        <end position="687"/>
    </location>
</feature>
<dbReference type="EMBL" id="CALNXK010000038">
    <property type="protein sequence ID" value="CAH3123428.1"/>
    <property type="molecule type" value="Genomic_DNA"/>
</dbReference>
<feature type="region of interest" description="Disordered" evidence="1">
    <location>
        <begin position="711"/>
        <end position="734"/>
    </location>
</feature>
<organism evidence="2 3">
    <name type="scientific">Porites lobata</name>
    <dbReference type="NCBI Taxonomy" id="104759"/>
    <lineage>
        <taxon>Eukaryota</taxon>
        <taxon>Metazoa</taxon>
        <taxon>Cnidaria</taxon>
        <taxon>Anthozoa</taxon>
        <taxon>Hexacorallia</taxon>
        <taxon>Scleractinia</taxon>
        <taxon>Fungiina</taxon>
        <taxon>Poritidae</taxon>
        <taxon>Porites</taxon>
    </lineage>
</organism>
<dbReference type="Proteomes" id="UP001159405">
    <property type="component" value="Unassembled WGS sequence"/>
</dbReference>
<dbReference type="SUPFAM" id="SSF52540">
    <property type="entry name" value="P-loop containing nucleoside triphosphate hydrolases"/>
    <property type="match status" value="1"/>
</dbReference>
<evidence type="ECO:0000256" key="1">
    <source>
        <dbReference type="SAM" id="MobiDB-lite"/>
    </source>
</evidence>
<accession>A0ABN8NYN4</accession>
<feature type="compositionally biased region" description="Pro residues" evidence="1">
    <location>
        <begin position="720"/>
        <end position="730"/>
    </location>
</feature>
<evidence type="ECO:0000313" key="2">
    <source>
        <dbReference type="EMBL" id="CAH3123428.1"/>
    </source>
</evidence>
<proteinExistence type="predicted"/>
<evidence type="ECO:0000313" key="3">
    <source>
        <dbReference type="Proteomes" id="UP001159405"/>
    </source>
</evidence>